<proteinExistence type="predicted"/>
<reference evidence="2" key="1">
    <citation type="journal article" date="2013" name="Proc. Natl. Acad. Sci. U.S.A.">
        <title>Genome structure and metabolic features in the red seaweed Chondrus crispus shed light on evolution of the Archaeplastida.</title>
        <authorList>
            <person name="Collen J."/>
            <person name="Porcel B."/>
            <person name="Carre W."/>
            <person name="Ball S.G."/>
            <person name="Chaparro C."/>
            <person name="Tonon T."/>
            <person name="Barbeyron T."/>
            <person name="Michel G."/>
            <person name="Noel B."/>
            <person name="Valentin K."/>
            <person name="Elias M."/>
            <person name="Artiguenave F."/>
            <person name="Arun A."/>
            <person name="Aury J.M."/>
            <person name="Barbosa-Neto J.F."/>
            <person name="Bothwell J.H."/>
            <person name="Bouget F.Y."/>
            <person name="Brillet L."/>
            <person name="Cabello-Hurtado F."/>
            <person name="Capella-Gutierrez S."/>
            <person name="Charrier B."/>
            <person name="Cladiere L."/>
            <person name="Cock J.M."/>
            <person name="Coelho S.M."/>
            <person name="Colleoni C."/>
            <person name="Czjzek M."/>
            <person name="Da Silva C."/>
            <person name="Delage L."/>
            <person name="Denoeud F."/>
            <person name="Deschamps P."/>
            <person name="Dittami S.M."/>
            <person name="Gabaldon T."/>
            <person name="Gachon C.M."/>
            <person name="Groisillier A."/>
            <person name="Herve C."/>
            <person name="Jabbari K."/>
            <person name="Katinka M."/>
            <person name="Kloareg B."/>
            <person name="Kowalczyk N."/>
            <person name="Labadie K."/>
            <person name="Leblanc C."/>
            <person name="Lopez P.J."/>
            <person name="McLachlan D.H."/>
            <person name="Meslet-Cladiere L."/>
            <person name="Moustafa A."/>
            <person name="Nehr Z."/>
            <person name="Nyvall Collen P."/>
            <person name="Panaud O."/>
            <person name="Partensky F."/>
            <person name="Poulain J."/>
            <person name="Rensing S.A."/>
            <person name="Rousvoal S."/>
            <person name="Samson G."/>
            <person name="Symeonidi A."/>
            <person name="Weissenbach J."/>
            <person name="Zambounis A."/>
            <person name="Wincker P."/>
            <person name="Boyen C."/>
        </authorList>
    </citation>
    <scope>NUCLEOTIDE SEQUENCE [LARGE SCALE GENOMIC DNA]</scope>
    <source>
        <strain evidence="2">cv. Stackhouse</strain>
    </source>
</reference>
<accession>R7Q5S2</accession>
<keyword evidence="2" id="KW-1185">Reference proteome</keyword>
<gene>
    <name evidence="1" type="ORF">CHC_T00001429001</name>
</gene>
<dbReference type="KEGG" id="ccp:CHC_T00001429001"/>
<organism evidence="1 2">
    <name type="scientific">Chondrus crispus</name>
    <name type="common">Carrageen Irish moss</name>
    <name type="synonym">Polymorpha crispa</name>
    <dbReference type="NCBI Taxonomy" id="2769"/>
    <lineage>
        <taxon>Eukaryota</taxon>
        <taxon>Rhodophyta</taxon>
        <taxon>Florideophyceae</taxon>
        <taxon>Rhodymeniophycidae</taxon>
        <taxon>Gigartinales</taxon>
        <taxon>Gigartinaceae</taxon>
        <taxon>Chondrus</taxon>
    </lineage>
</organism>
<sequence length="18" mass="2171">MRSLAEKKLQPSTQEHMR</sequence>
<dbReference type="Proteomes" id="UP000012073">
    <property type="component" value="Unassembled WGS sequence"/>
</dbReference>
<dbReference type="GeneID" id="17320333"/>
<evidence type="ECO:0000313" key="2">
    <source>
        <dbReference type="Proteomes" id="UP000012073"/>
    </source>
</evidence>
<evidence type="ECO:0000313" key="1">
    <source>
        <dbReference type="EMBL" id="CDF32815.1"/>
    </source>
</evidence>
<dbReference type="AlphaFoldDB" id="R7Q5S2"/>
<dbReference type="EMBL" id="HG001592">
    <property type="protein sequence ID" value="CDF32815.1"/>
    <property type="molecule type" value="Genomic_DNA"/>
</dbReference>
<protein>
    <submittedName>
        <fullName evidence="1">Uncharacterized protein</fullName>
    </submittedName>
</protein>
<name>R7Q5S2_CHOCR</name>
<dbReference type="RefSeq" id="XP_005712616.1">
    <property type="nucleotide sequence ID" value="XM_005712559.1"/>
</dbReference>